<dbReference type="KEGG" id="auh:AWM75_04945"/>
<sequence>MSKNRILVSLLIGGLMAASLILVQQVFPSPTFQAIFPTSPLLKSPWFIPLSGFLYTLFFSLISYGYDLVDLRLPGSSQFKAGLYVACTGLIWLVYVSEPLPHIQGADWLLNPLRLVFIFTIQYLLIKNWLARPKGAYRPKPLLYLRGLWVFIVTVVVFRYIAYMAFGVYAMPNQALYTNIIWSFSLGLAVGLVFTILQRFLRRQDRSGKVKQFTSFFAVNCLGYHLAYFLHYQVDLLEFAVRIFLDILAVALASYIVVNFQIEHPSQDRPQHDH</sequence>
<gene>
    <name evidence="1" type="ORF">AWM75_04945</name>
</gene>
<reference evidence="2" key="2">
    <citation type="submission" date="2016-01" db="EMBL/GenBank/DDBJ databases">
        <title>Six Aerococcus type strain genome sequencing and assembly using PacBio and Illumina Hiseq.</title>
        <authorList>
            <person name="Carkaci D."/>
            <person name="Dargis R."/>
            <person name="Nielsen X.C."/>
            <person name="Skovgaard O."/>
            <person name="Fuursted K."/>
            <person name="Christensen J.J."/>
        </authorList>
    </citation>
    <scope>NUCLEOTIDE SEQUENCE [LARGE SCALE GENOMIC DNA]</scope>
    <source>
        <strain evidence="2">CCUG42038B</strain>
    </source>
</reference>
<name>A0A0X8FL86_9LACT</name>
<dbReference type="RefSeq" id="WP_067978992.1">
    <property type="nucleotide sequence ID" value="NZ_CP014163.1"/>
</dbReference>
<evidence type="ECO:0000313" key="2">
    <source>
        <dbReference type="Proteomes" id="UP000062260"/>
    </source>
</evidence>
<dbReference type="AlphaFoldDB" id="A0A0X8FL86"/>
<dbReference type="OrthoDB" id="2134357at2"/>
<dbReference type="STRING" id="128944.AWM75_04945"/>
<protein>
    <submittedName>
        <fullName evidence="1">Uncharacterized protein</fullName>
    </submittedName>
</protein>
<organism evidence="1 2">
    <name type="scientific">Aerococcus urinaehominis</name>
    <dbReference type="NCBI Taxonomy" id="128944"/>
    <lineage>
        <taxon>Bacteria</taxon>
        <taxon>Bacillati</taxon>
        <taxon>Bacillota</taxon>
        <taxon>Bacilli</taxon>
        <taxon>Lactobacillales</taxon>
        <taxon>Aerococcaceae</taxon>
        <taxon>Aerococcus</taxon>
    </lineage>
</organism>
<evidence type="ECO:0000313" key="1">
    <source>
        <dbReference type="EMBL" id="AMB99377.1"/>
    </source>
</evidence>
<dbReference type="EMBL" id="CP014163">
    <property type="protein sequence ID" value="AMB99377.1"/>
    <property type="molecule type" value="Genomic_DNA"/>
</dbReference>
<accession>A0A0X8FL86</accession>
<keyword evidence="2" id="KW-1185">Reference proteome</keyword>
<proteinExistence type="predicted"/>
<dbReference type="Proteomes" id="UP000062260">
    <property type="component" value="Chromosome"/>
</dbReference>
<reference evidence="1 2" key="1">
    <citation type="journal article" date="2016" name="Genome Announc.">
        <title>Complete Genome Sequences of Aerococcus christensenii CCUG 28831T, Aerococcus sanguinicola CCUG 43001T, Aerococcus urinae CCUG 36881T, Aerococcus urinaeequi CCUG 28094T, Aerococcus urinaehominis CCUG 42038 BT, and Aerococcus viridans CCUG 4311T.</title>
        <authorList>
            <person name="Carkaci D."/>
            <person name="Dargis R."/>
            <person name="Nielsen X.C."/>
            <person name="Skovgaard O."/>
            <person name="Fuursted K."/>
            <person name="Christensen J.J."/>
        </authorList>
    </citation>
    <scope>NUCLEOTIDE SEQUENCE [LARGE SCALE GENOMIC DNA]</scope>
    <source>
        <strain evidence="1 2">CCUG42038B</strain>
    </source>
</reference>